<organism evidence="5">
    <name type="scientific">Haemonchus placei</name>
    <name type="common">Barber's pole worm</name>
    <dbReference type="NCBI Taxonomy" id="6290"/>
    <lineage>
        <taxon>Eukaryota</taxon>
        <taxon>Metazoa</taxon>
        <taxon>Ecdysozoa</taxon>
        <taxon>Nematoda</taxon>
        <taxon>Chromadorea</taxon>
        <taxon>Rhabditida</taxon>
        <taxon>Rhabditina</taxon>
        <taxon>Rhabditomorpha</taxon>
        <taxon>Strongyloidea</taxon>
        <taxon>Trichostrongylidae</taxon>
        <taxon>Haemonchus</taxon>
    </lineage>
</organism>
<proteinExistence type="predicted"/>
<name>A0A0N4X783_HAEPC</name>
<feature type="domain" description="B box-type" evidence="2">
    <location>
        <begin position="65"/>
        <end position="107"/>
    </location>
</feature>
<evidence type="ECO:0000313" key="4">
    <source>
        <dbReference type="Proteomes" id="UP000268014"/>
    </source>
</evidence>
<keyword evidence="1" id="KW-0479">Metal-binding</keyword>
<reference evidence="5" key="1">
    <citation type="submission" date="2017-02" db="UniProtKB">
        <authorList>
            <consortium name="WormBaseParasite"/>
        </authorList>
    </citation>
    <scope>IDENTIFICATION</scope>
</reference>
<sequence length="107" mass="11898">MDRSPLDCYVCAKELSSPRILPCLHSICSTCSPCCSTASTHSSNSSSLPCTPDRLAEFLIETSHETAEVCANCDQIKQPMYYCETCQQALCYDCRNTTHKVRYSISL</sequence>
<dbReference type="InterPro" id="IPR039320">
    <property type="entry name" value="RNF207"/>
</dbReference>
<keyword evidence="1" id="KW-0862">Zinc</keyword>
<dbReference type="SMART" id="SM00336">
    <property type="entry name" value="BBOX"/>
    <property type="match status" value="1"/>
</dbReference>
<protein>
    <submittedName>
        <fullName evidence="5">B box-type domain-containing protein</fullName>
    </submittedName>
</protein>
<evidence type="ECO:0000313" key="5">
    <source>
        <dbReference type="WBParaSite" id="HPLM_0002022501-mRNA-1"/>
    </source>
</evidence>
<gene>
    <name evidence="3" type="ORF">HPLM_LOCUS20217</name>
</gene>
<evidence type="ECO:0000313" key="3">
    <source>
        <dbReference type="EMBL" id="VDO82194.1"/>
    </source>
</evidence>
<dbReference type="WBParaSite" id="HPLM_0002022501-mRNA-1">
    <property type="protein sequence ID" value="HPLM_0002022501-mRNA-1"/>
    <property type="gene ID" value="HPLM_0002022501"/>
</dbReference>
<dbReference type="PANTHER" id="PTHR22635">
    <property type="entry name" value="RING FINGER PROTEIN 207"/>
    <property type="match status" value="1"/>
</dbReference>
<accession>A0A0N4X783</accession>
<keyword evidence="1" id="KW-0863">Zinc-finger</keyword>
<dbReference type="OrthoDB" id="5853313at2759"/>
<dbReference type="Proteomes" id="UP000268014">
    <property type="component" value="Unassembled WGS sequence"/>
</dbReference>
<dbReference type="EMBL" id="UZAF01021964">
    <property type="protein sequence ID" value="VDO82194.1"/>
    <property type="molecule type" value="Genomic_DNA"/>
</dbReference>
<dbReference type="STRING" id="6290.A0A0N4X783"/>
<dbReference type="AlphaFoldDB" id="A0A0N4X783"/>
<dbReference type="GO" id="GO:0048471">
    <property type="term" value="C:perinuclear region of cytoplasm"/>
    <property type="evidence" value="ECO:0007669"/>
    <property type="project" value="TreeGrafter"/>
</dbReference>
<dbReference type="InterPro" id="IPR000315">
    <property type="entry name" value="Znf_B-box"/>
</dbReference>
<evidence type="ECO:0000259" key="2">
    <source>
        <dbReference type="PROSITE" id="PS50119"/>
    </source>
</evidence>
<dbReference type="Pfam" id="PF00643">
    <property type="entry name" value="zf-B_box"/>
    <property type="match status" value="1"/>
</dbReference>
<dbReference type="PANTHER" id="PTHR22635:SF0">
    <property type="entry name" value="RING FINGER PROTEIN 207"/>
    <property type="match status" value="1"/>
</dbReference>
<dbReference type="GO" id="GO:0044325">
    <property type="term" value="F:transmembrane transporter binding"/>
    <property type="evidence" value="ECO:0007669"/>
    <property type="project" value="TreeGrafter"/>
</dbReference>
<dbReference type="PROSITE" id="PS50119">
    <property type="entry name" value="ZF_BBOX"/>
    <property type="match status" value="1"/>
</dbReference>
<dbReference type="GO" id="GO:0030544">
    <property type="term" value="F:Hsp70 protein binding"/>
    <property type="evidence" value="ECO:0007669"/>
    <property type="project" value="InterPro"/>
</dbReference>
<dbReference type="GO" id="GO:0008270">
    <property type="term" value="F:zinc ion binding"/>
    <property type="evidence" value="ECO:0007669"/>
    <property type="project" value="UniProtKB-KW"/>
</dbReference>
<evidence type="ECO:0000256" key="1">
    <source>
        <dbReference type="PROSITE-ProRule" id="PRU00024"/>
    </source>
</evidence>
<keyword evidence="4" id="KW-1185">Reference proteome</keyword>
<reference evidence="3 4" key="2">
    <citation type="submission" date="2018-11" db="EMBL/GenBank/DDBJ databases">
        <authorList>
            <consortium name="Pathogen Informatics"/>
        </authorList>
    </citation>
    <scope>NUCLEOTIDE SEQUENCE [LARGE SCALE GENOMIC DNA]</scope>
    <source>
        <strain evidence="3 4">MHpl1</strain>
    </source>
</reference>